<comment type="caution">
    <text evidence="2">The sequence shown here is derived from an EMBL/GenBank/DDBJ whole genome shotgun (WGS) entry which is preliminary data.</text>
</comment>
<dbReference type="EMBL" id="JARBJD010000225">
    <property type="protein sequence ID" value="KAK2946558.1"/>
    <property type="molecule type" value="Genomic_DNA"/>
</dbReference>
<dbReference type="Proteomes" id="UP001281761">
    <property type="component" value="Unassembled WGS sequence"/>
</dbReference>
<keyword evidence="3" id="KW-1185">Reference proteome</keyword>
<gene>
    <name evidence="2" type="ORF">BLNAU_18534</name>
</gene>
<reference evidence="2 3" key="1">
    <citation type="journal article" date="2022" name="bioRxiv">
        <title>Genomics of Preaxostyla Flagellates Illuminates Evolutionary Transitions and the Path Towards Mitochondrial Loss.</title>
        <authorList>
            <person name="Novak L.V.F."/>
            <person name="Treitli S.C."/>
            <person name="Pyrih J."/>
            <person name="Halakuc P."/>
            <person name="Pipaliya S.V."/>
            <person name="Vacek V."/>
            <person name="Brzon O."/>
            <person name="Soukal P."/>
            <person name="Eme L."/>
            <person name="Dacks J.B."/>
            <person name="Karnkowska A."/>
            <person name="Elias M."/>
            <person name="Hampl V."/>
        </authorList>
    </citation>
    <scope>NUCLEOTIDE SEQUENCE [LARGE SCALE GENOMIC DNA]</scope>
    <source>
        <strain evidence="2">NAU3</strain>
        <tissue evidence="2">Gut</tissue>
    </source>
</reference>
<evidence type="ECO:0000313" key="3">
    <source>
        <dbReference type="Proteomes" id="UP001281761"/>
    </source>
</evidence>
<name>A0ABQ9X4N6_9EUKA</name>
<accession>A0ABQ9X4N6</accession>
<feature type="region of interest" description="Disordered" evidence="1">
    <location>
        <begin position="35"/>
        <end position="100"/>
    </location>
</feature>
<sequence length="100" mass="10336">MFLSSTFPRTALGCSVAVSVCLSFLEKRTGLRIRCTDPSPAASLGTDLGLSRPSPVGGSAAASPRSRPHHSAAAISHSLSFAAHPQPRSNHPGCGSQMHE</sequence>
<evidence type="ECO:0008006" key="4">
    <source>
        <dbReference type="Google" id="ProtNLM"/>
    </source>
</evidence>
<protein>
    <recommendedName>
        <fullName evidence="4">Secreted protein</fullName>
    </recommendedName>
</protein>
<feature type="compositionally biased region" description="Low complexity" evidence="1">
    <location>
        <begin position="71"/>
        <end position="84"/>
    </location>
</feature>
<evidence type="ECO:0000313" key="2">
    <source>
        <dbReference type="EMBL" id="KAK2946558.1"/>
    </source>
</evidence>
<proteinExistence type="predicted"/>
<organism evidence="2 3">
    <name type="scientific">Blattamonas nauphoetae</name>
    <dbReference type="NCBI Taxonomy" id="2049346"/>
    <lineage>
        <taxon>Eukaryota</taxon>
        <taxon>Metamonada</taxon>
        <taxon>Preaxostyla</taxon>
        <taxon>Oxymonadida</taxon>
        <taxon>Blattamonas</taxon>
    </lineage>
</organism>
<evidence type="ECO:0000256" key="1">
    <source>
        <dbReference type="SAM" id="MobiDB-lite"/>
    </source>
</evidence>